<dbReference type="OrthoDB" id="10039976at2759"/>
<dbReference type="InterPro" id="IPR039143">
    <property type="entry name" value="GNPNAT1-like"/>
</dbReference>
<keyword evidence="4" id="KW-0012">Acyltransferase</keyword>
<gene>
    <name evidence="6" type="ORF">SBAD_LOCUS3991</name>
</gene>
<accession>A0A183IK45</accession>
<reference evidence="6 7" key="2">
    <citation type="submission" date="2018-11" db="EMBL/GenBank/DDBJ databases">
        <authorList>
            <consortium name="Pathogen Informatics"/>
        </authorList>
    </citation>
    <scope>NUCLEOTIDE SEQUENCE [LARGE SCALE GENOMIC DNA]</scope>
</reference>
<dbReference type="EMBL" id="UZAM01008060">
    <property type="protein sequence ID" value="VDP03033.1"/>
    <property type="molecule type" value="Genomic_DNA"/>
</dbReference>
<dbReference type="Proteomes" id="UP000270296">
    <property type="component" value="Unassembled WGS sequence"/>
</dbReference>
<name>A0A183IK45_9BILA</name>
<proteinExistence type="inferred from homology"/>
<dbReference type="InterPro" id="IPR016181">
    <property type="entry name" value="Acyl_CoA_acyltransferase"/>
</dbReference>
<dbReference type="PANTHER" id="PTHR13355:SF11">
    <property type="entry name" value="GLUCOSAMINE 6-PHOSPHATE N-ACETYLTRANSFERASE"/>
    <property type="match status" value="1"/>
</dbReference>
<comment type="similarity">
    <text evidence="2 4">Belongs to the acetyltransferase family. GNA1 subfamily.</text>
</comment>
<dbReference type="Gene3D" id="3.40.630.30">
    <property type="match status" value="1"/>
</dbReference>
<dbReference type="UniPathway" id="UPA00113">
    <property type="reaction ID" value="UER00529"/>
</dbReference>
<dbReference type="WBParaSite" id="SBAD_0000416701-mRNA-1">
    <property type="protein sequence ID" value="SBAD_0000416701-mRNA-1"/>
    <property type="gene ID" value="SBAD_0000416701"/>
</dbReference>
<dbReference type="SUPFAM" id="SSF55729">
    <property type="entry name" value="Acyl-CoA N-acyltransferases (Nat)"/>
    <property type="match status" value="1"/>
</dbReference>
<evidence type="ECO:0000256" key="3">
    <source>
        <dbReference type="ARBA" id="ARBA00048964"/>
    </source>
</evidence>
<evidence type="ECO:0000259" key="5">
    <source>
        <dbReference type="PROSITE" id="PS51186"/>
    </source>
</evidence>
<evidence type="ECO:0000313" key="7">
    <source>
        <dbReference type="Proteomes" id="UP000270296"/>
    </source>
</evidence>
<evidence type="ECO:0000313" key="6">
    <source>
        <dbReference type="EMBL" id="VDP03033.1"/>
    </source>
</evidence>
<dbReference type="CDD" id="cd04301">
    <property type="entry name" value="NAT_SF"/>
    <property type="match status" value="1"/>
</dbReference>
<dbReference type="PROSITE" id="PS51186">
    <property type="entry name" value="GNAT"/>
    <property type="match status" value="1"/>
</dbReference>
<dbReference type="InterPro" id="IPR000182">
    <property type="entry name" value="GNAT_dom"/>
</dbReference>
<organism evidence="8">
    <name type="scientific">Soboliphyme baturini</name>
    <dbReference type="NCBI Taxonomy" id="241478"/>
    <lineage>
        <taxon>Eukaryota</taxon>
        <taxon>Metazoa</taxon>
        <taxon>Ecdysozoa</taxon>
        <taxon>Nematoda</taxon>
        <taxon>Enoplea</taxon>
        <taxon>Dorylaimia</taxon>
        <taxon>Dioctophymatida</taxon>
        <taxon>Dioctophymatoidea</taxon>
        <taxon>Soboliphymatidae</taxon>
        <taxon>Soboliphyme</taxon>
    </lineage>
</organism>
<evidence type="ECO:0000256" key="4">
    <source>
        <dbReference type="RuleBase" id="RU365086"/>
    </source>
</evidence>
<protein>
    <recommendedName>
        <fullName evidence="4">Glucosamine 6-phosphate N-acetyltransferase</fullName>
        <ecNumber evidence="4">2.3.1.4</ecNumber>
    </recommendedName>
</protein>
<dbReference type="PANTHER" id="PTHR13355">
    <property type="entry name" value="GLUCOSAMINE 6-PHOSPHATE N-ACETYLTRANSFERASE"/>
    <property type="match status" value="1"/>
</dbReference>
<dbReference type="EC" id="2.3.1.4" evidence="4"/>
<evidence type="ECO:0000256" key="2">
    <source>
        <dbReference type="ARBA" id="ARBA00006048"/>
    </source>
</evidence>
<evidence type="ECO:0000256" key="1">
    <source>
        <dbReference type="ARBA" id="ARBA00004832"/>
    </source>
</evidence>
<dbReference type="AlphaFoldDB" id="A0A183IK45"/>
<keyword evidence="7" id="KW-1185">Reference proteome</keyword>
<comment type="catalytic activity">
    <reaction evidence="3 4">
        <text>D-glucosamine 6-phosphate + acetyl-CoA = N-acetyl-D-glucosamine 6-phosphate + CoA + H(+)</text>
        <dbReference type="Rhea" id="RHEA:10292"/>
        <dbReference type="ChEBI" id="CHEBI:15378"/>
        <dbReference type="ChEBI" id="CHEBI:57287"/>
        <dbReference type="ChEBI" id="CHEBI:57288"/>
        <dbReference type="ChEBI" id="CHEBI:57513"/>
        <dbReference type="ChEBI" id="CHEBI:58725"/>
        <dbReference type="EC" id="2.3.1.4"/>
    </reaction>
</comment>
<feature type="domain" description="N-acetyltransferase" evidence="5">
    <location>
        <begin position="34"/>
        <end position="166"/>
    </location>
</feature>
<dbReference type="GO" id="GO:0004343">
    <property type="term" value="F:glucosamine 6-phosphate N-acetyltransferase activity"/>
    <property type="evidence" value="ECO:0007669"/>
    <property type="project" value="UniProtKB-UniRule"/>
</dbReference>
<sequence length="166" mass="18926">MTTATTLCLSNTETLLKEMKIEVIKRCVIFYCLMCINRFSCLRLSKVIAFISAQFRKMQQCLGSYYVLVVEDKSIGQIIATGTLVLEHKFIHAAGHRGRLEDLVVLSEYRGKQLGQIIMTVLTLLAETFGCYKASLECKDHLITYYARFGFQKDVGNNFLVQRFTS</sequence>
<comment type="pathway">
    <text evidence="1 4">Nucleotide-sugar biosynthesis; UDP-N-acetyl-alpha-D-glucosamine biosynthesis; N-acetyl-alpha-D-glucosamine 1-phosphate from alpha-D-glucosamine 6-phosphate (route I): step 1/2.</text>
</comment>
<dbReference type="Pfam" id="PF00583">
    <property type="entry name" value="Acetyltransf_1"/>
    <property type="match status" value="1"/>
</dbReference>
<dbReference type="GO" id="GO:0006048">
    <property type="term" value="P:UDP-N-acetylglucosamine biosynthetic process"/>
    <property type="evidence" value="ECO:0007669"/>
    <property type="project" value="UniProtKB-UniRule"/>
</dbReference>
<reference evidence="8" key="1">
    <citation type="submission" date="2016-06" db="UniProtKB">
        <authorList>
            <consortium name="WormBaseParasite"/>
        </authorList>
    </citation>
    <scope>IDENTIFICATION</scope>
</reference>
<evidence type="ECO:0000313" key="8">
    <source>
        <dbReference type="WBParaSite" id="SBAD_0000416701-mRNA-1"/>
    </source>
</evidence>
<keyword evidence="4" id="KW-0808">Transferase</keyword>